<dbReference type="Proteomes" id="UP000572984">
    <property type="component" value="Unassembled WGS sequence"/>
</dbReference>
<organism evidence="1 2">
    <name type="scientific">Microvirga mediterraneensis</name>
    <dbReference type="NCBI Taxonomy" id="2754695"/>
    <lineage>
        <taxon>Bacteria</taxon>
        <taxon>Pseudomonadati</taxon>
        <taxon>Pseudomonadota</taxon>
        <taxon>Alphaproteobacteria</taxon>
        <taxon>Hyphomicrobiales</taxon>
        <taxon>Methylobacteriaceae</taxon>
        <taxon>Microvirga</taxon>
    </lineage>
</organism>
<proteinExistence type="predicted"/>
<name>A0A838BR60_9HYPH</name>
<protein>
    <submittedName>
        <fullName evidence="1">Uncharacterized protein</fullName>
    </submittedName>
</protein>
<comment type="caution">
    <text evidence="1">The sequence shown here is derived from an EMBL/GenBank/DDBJ whole genome shotgun (WGS) entry which is preliminary data.</text>
</comment>
<dbReference type="Gene3D" id="2.60.270.50">
    <property type="match status" value="1"/>
</dbReference>
<reference evidence="1 2" key="1">
    <citation type="submission" date="2020-07" db="EMBL/GenBank/DDBJ databases">
        <title>Draft genome and description of Microvirga mediterraneensis Marseille-Q2068 sp. nov.</title>
        <authorList>
            <person name="Boxberger M."/>
        </authorList>
    </citation>
    <scope>NUCLEOTIDE SEQUENCE [LARGE SCALE GENOMIC DNA]</scope>
    <source>
        <strain evidence="1 2">Marseille-Q2068</strain>
    </source>
</reference>
<sequence length="370" mass="40520">MAARSVHCFFKNLTDETLVRESEHLDHGIYTDPWFPPQTVAPKAVGEWRTESDGFMTGTEGRARYRISSGAGTEFIDLWWDNPFIGGNESSIKIVEDFSGDPSEVFEGANQIDGAPPPNWVKMTDGDVEAWIDAILFPPYIIANAPIANDANAVFAIRRKPQHVSSPLFGPQGTGPRTSRINTSKKPEEWEGLWSGQSVSVTLVSLGRKNMSASITDTTASPSLNFQENFTLGSISWALNSFALEVHKEFARTDPNAARAIIGAAAKATRLYQNDEPESVTAIHEAVRAEIGDNKFKVPSDKLVRATKAAAAIGKLPRATVMLSHGVCLTLYDEFEAGRKVGAHILYERVLPGLGLTLASERLTYYPMLH</sequence>
<dbReference type="RefSeq" id="WP_181053674.1">
    <property type="nucleotide sequence ID" value="NZ_JACDXJ010000001.1"/>
</dbReference>
<accession>A0A838BR60</accession>
<gene>
    <name evidence="1" type="ORF">H0S73_19345</name>
</gene>
<evidence type="ECO:0000313" key="2">
    <source>
        <dbReference type="Proteomes" id="UP000572984"/>
    </source>
</evidence>
<dbReference type="EMBL" id="JACDXJ010000001">
    <property type="protein sequence ID" value="MBA1158264.1"/>
    <property type="molecule type" value="Genomic_DNA"/>
</dbReference>
<keyword evidence="2" id="KW-1185">Reference proteome</keyword>
<evidence type="ECO:0000313" key="1">
    <source>
        <dbReference type="EMBL" id="MBA1158264.1"/>
    </source>
</evidence>
<dbReference type="AlphaFoldDB" id="A0A838BR60"/>